<gene>
    <name evidence="2" type="ORF">UU35_C0005G0007</name>
</gene>
<comment type="caution">
    <text evidence="2">The sequence shown here is derived from an EMBL/GenBank/DDBJ whole genome shotgun (WGS) entry which is preliminary data.</text>
</comment>
<reference evidence="2 3" key="1">
    <citation type="journal article" date="2015" name="Nature">
        <title>rRNA introns, odd ribosomes, and small enigmatic genomes across a large radiation of phyla.</title>
        <authorList>
            <person name="Brown C.T."/>
            <person name="Hug L.A."/>
            <person name="Thomas B.C."/>
            <person name="Sharon I."/>
            <person name="Castelle C.J."/>
            <person name="Singh A."/>
            <person name="Wilkins M.J."/>
            <person name="Williams K.H."/>
            <person name="Banfield J.F."/>
        </authorList>
    </citation>
    <scope>NUCLEOTIDE SEQUENCE [LARGE SCALE GENOMIC DNA]</scope>
</reference>
<feature type="region of interest" description="Disordered" evidence="1">
    <location>
        <begin position="209"/>
        <end position="241"/>
    </location>
</feature>
<dbReference type="EMBL" id="LCAH01000005">
    <property type="protein sequence ID" value="KKR87133.1"/>
    <property type="molecule type" value="Genomic_DNA"/>
</dbReference>
<sequence>MTELSQFVKGLQEKFSGQSGQATPQKQEATSLKKKGLLGRYSEPEVILVQIYLTGSIPGLRQIESSEGEKVSQKRGVEIIKREEKLFPAPTILAILEASYVYTDGHWYYDWQGKPVNVLVFSRRPVAEVAEAETPVTEAMPSAVQEVLMGYRFNNGSVYLNETTGQDGKVRRLDSIVLFVGAKPGKKNPWRRSLVVVQEKGRMTYKVEDLTRPEEPEEEEVTTATPTETGTQTDIPAPLFG</sequence>
<evidence type="ECO:0000313" key="2">
    <source>
        <dbReference type="EMBL" id="KKR87133.1"/>
    </source>
</evidence>
<accession>A0A0G0UE07</accession>
<feature type="compositionally biased region" description="Low complexity" evidence="1">
    <location>
        <begin position="222"/>
        <end position="233"/>
    </location>
</feature>
<proteinExistence type="predicted"/>
<dbReference type="AlphaFoldDB" id="A0A0G0UE07"/>
<evidence type="ECO:0000256" key="1">
    <source>
        <dbReference type="SAM" id="MobiDB-lite"/>
    </source>
</evidence>
<organism evidence="2 3">
    <name type="scientific">Candidatus Uhrbacteria bacterium GW2011_GWC2_41_11</name>
    <dbReference type="NCBI Taxonomy" id="1618985"/>
    <lineage>
        <taxon>Bacteria</taxon>
        <taxon>Candidatus Uhriibacteriota</taxon>
    </lineage>
</organism>
<evidence type="ECO:0000313" key="3">
    <source>
        <dbReference type="Proteomes" id="UP000034616"/>
    </source>
</evidence>
<dbReference type="Proteomes" id="UP000034616">
    <property type="component" value="Unassembled WGS sequence"/>
</dbReference>
<name>A0A0G0UE07_9BACT</name>
<protein>
    <submittedName>
        <fullName evidence="2">Uncharacterized protein</fullName>
    </submittedName>
</protein>